<proteinExistence type="predicted"/>
<evidence type="ECO:0000313" key="1">
    <source>
        <dbReference type="EMBL" id="MBP2328844.1"/>
    </source>
</evidence>
<accession>A0ABS4TWR2</accession>
<dbReference type="InterPro" id="IPR003462">
    <property type="entry name" value="ODC_Mu_crystall"/>
</dbReference>
<dbReference type="PANTHER" id="PTHR13812">
    <property type="entry name" value="KETIMINE REDUCTASE MU-CRYSTALLIN"/>
    <property type="match status" value="1"/>
</dbReference>
<evidence type="ECO:0000313" key="2">
    <source>
        <dbReference type="Proteomes" id="UP001519332"/>
    </source>
</evidence>
<dbReference type="Pfam" id="PF02423">
    <property type="entry name" value="OCD_Mu_crystall"/>
    <property type="match status" value="1"/>
</dbReference>
<sequence length="102" mass="10906">MLPARVHINAIGAFRPTMRELPDDLLAEATVVIDDRAAILDESGEILHALSSGAIVADDLIVLGEALSHPPARRDRTVFKTVGVAAQDWALARVLAAKFLPT</sequence>
<dbReference type="InterPro" id="IPR036291">
    <property type="entry name" value="NAD(P)-bd_dom_sf"/>
</dbReference>
<dbReference type="Gene3D" id="3.30.1780.10">
    <property type="entry name" value="ornithine cyclodeaminase, domain 1"/>
    <property type="match status" value="1"/>
</dbReference>
<reference evidence="1 2" key="1">
    <citation type="submission" date="2021-03" db="EMBL/GenBank/DDBJ databases">
        <title>Sequencing the genomes of 1000 actinobacteria strains.</title>
        <authorList>
            <person name="Klenk H.-P."/>
        </authorList>
    </citation>
    <scope>NUCLEOTIDE SEQUENCE [LARGE SCALE GENOMIC DNA]</scope>
    <source>
        <strain evidence="1 2">DSM 46670</strain>
    </source>
</reference>
<dbReference type="SUPFAM" id="SSF51735">
    <property type="entry name" value="NAD(P)-binding Rossmann-fold domains"/>
    <property type="match status" value="1"/>
</dbReference>
<keyword evidence="2" id="KW-1185">Reference proteome</keyword>
<gene>
    <name evidence="1" type="ORF">JOF56_009229</name>
</gene>
<dbReference type="PANTHER" id="PTHR13812:SF19">
    <property type="entry name" value="KETIMINE REDUCTASE MU-CRYSTALLIN"/>
    <property type="match status" value="1"/>
</dbReference>
<dbReference type="Proteomes" id="UP001519332">
    <property type="component" value="Unassembled WGS sequence"/>
</dbReference>
<dbReference type="EMBL" id="JAGINW010000001">
    <property type="protein sequence ID" value="MBP2328844.1"/>
    <property type="molecule type" value="Genomic_DNA"/>
</dbReference>
<comment type="caution">
    <text evidence="1">The sequence shown here is derived from an EMBL/GenBank/DDBJ whole genome shotgun (WGS) entry which is preliminary data.</text>
</comment>
<dbReference type="InterPro" id="IPR023401">
    <property type="entry name" value="ODC_N"/>
</dbReference>
<dbReference type="Gene3D" id="3.40.50.720">
    <property type="entry name" value="NAD(P)-binding Rossmann-like Domain"/>
    <property type="match status" value="1"/>
</dbReference>
<name>A0ABS4TWR2_9PSEU</name>
<organism evidence="1 2">
    <name type="scientific">Kibdelosporangium banguiense</name>
    <dbReference type="NCBI Taxonomy" id="1365924"/>
    <lineage>
        <taxon>Bacteria</taxon>
        <taxon>Bacillati</taxon>
        <taxon>Actinomycetota</taxon>
        <taxon>Actinomycetes</taxon>
        <taxon>Pseudonocardiales</taxon>
        <taxon>Pseudonocardiaceae</taxon>
        <taxon>Kibdelosporangium</taxon>
    </lineage>
</organism>
<protein>
    <submittedName>
        <fullName evidence="1">Ornithine cyclodeaminase/alanine dehydrogenase-like protein (Mu-crystallin family)</fullName>
    </submittedName>
</protein>
<dbReference type="RefSeq" id="WP_281065590.1">
    <property type="nucleotide sequence ID" value="NZ_JAGINW010000001.1"/>
</dbReference>